<dbReference type="PANTHER" id="PTHR11373:SF32">
    <property type="entry name" value="DEOXYGUANOSINETRIPHOSPHATE TRIPHOSPHOHYDROLASE"/>
    <property type="match status" value="1"/>
</dbReference>
<evidence type="ECO:0000256" key="1">
    <source>
        <dbReference type="ARBA" id="ARBA00022801"/>
    </source>
</evidence>
<dbReference type="InterPro" id="IPR006261">
    <property type="entry name" value="dGTPase"/>
</dbReference>
<keyword evidence="1 3" id="KW-0378">Hydrolase</keyword>
<feature type="domain" description="HD/PDEase" evidence="2">
    <location>
        <begin position="59"/>
        <end position="271"/>
    </location>
</feature>
<dbReference type="CDD" id="cd00077">
    <property type="entry name" value="HDc"/>
    <property type="match status" value="1"/>
</dbReference>
<dbReference type="InterPro" id="IPR023293">
    <property type="entry name" value="dGTP_triP_hydro_central_sf"/>
</dbReference>
<dbReference type="Proteomes" id="UP000323632">
    <property type="component" value="Unassembled WGS sequence"/>
</dbReference>
<evidence type="ECO:0000313" key="3">
    <source>
        <dbReference type="EMBL" id="KAA5533840.1"/>
    </source>
</evidence>
<proteinExistence type="predicted"/>
<dbReference type="PANTHER" id="PTHR11373">
    <property type="entry name" value="DEOXYNUCLEOSIDE TRIPHOSPHATE TRIPHOSPHOHYDROLASE"/>
    <property type="match status" value="1"/>
</dbReference>
<dbReference type="InterPro" id="IPR027432">
    <property type="entry name" value="dGTP_triphosphohydrolase_C"/>
</dbReference>
<sequence>MQWDKLFTARRSGDADDKTINPDKLRTSFLRDYDRIVFSSAFRRLQNKTQVFPLPGPVFVHNRLTHSLEVASVGRSLGRMVGSAIADKYKNAPFSFQEFYRYELATVIASACLAHDIGNPPFGHSGEDAIRAYFNELDAATMQKLNTALTPNQLKDFQKFEGNSNAFRILIHAFNEPVSGGYNLTLTTLASIVKYPCTSANGFNKASGYISCKKSGFFDTEVNTYQSLANELGILRKDGFENVYVRHPYVFLTEAADDICYRVIDLEDAHRLGITSLEKIQELFLPFFKEEKGYNSYEKINEKLKDIRDPNQKVQYIRAIWIGLMTQKVSSIFLDNEQQILEGRLEKSLMDLLPEKDQQLLKEINTYSYQHVYNYKPVVEIEIAGFHIIGALLKAFVEAVFEPHRAKSAKLLQLISQQFPIQNGDAFLYQNLQSVVDYVSGMTDLYAIDLYRKMTGISVREL</sequence>
<evidence type="ECO:0000259" key="2">
    <source>
        <dbReference type="SMART" id="SM00471"/>
    </source>
</evidence>
<dbReference type="InterPro" id="IPR006674">
    <property type="entry name" value="HD_domain"/>
</dbReference>
<dbReference type="EMBL" id="VWSH01000003">
    <property type="protein sequence ID" value="KAA5533840.1"/>
    <property type="molecule type" value="Genomic_DNA"/>
</dbReference>
<dbReference type="InterPro" id="IPR026875">
    <property type="entry name" value="PHydrolase_assoc_dom"/>
</dbReference>
<dbReference type="Gene3D" id="1.10.3410.10">
    <property type="entry name" value="putative deoxyguanosinetriphosphate triphosphohydrolase like domain"/>
    <property type="match status" value="1"/>
</dbReference>
<comment type="caution">
    <text evidence="3">The sequence shown here is derived from an EMBL/GenBank/DDBJ whole genome shotgun (WGS) entry which is preliminary data.</text>
</comment>
<accession>A0A5M6CHD8</accession>
<evidence type="ECO:0000313" key="4">
    <source>
        <dbReference type="Proteomes" id="UP000323632"/>
    </source>
</evidence>
<dbReference type="SMART" id="SM00471">
    <property type="entry name" value="HDc"/>
    <property type="match status" value="1"/>
</dbReference>
<protein>
    <submittedName>
        <fullName evidence="3">DNTP triphosphohydrolase</fullName>
    </submittedName>
</protein>
<dbReference type="Gene3D" id="1.10.3210.10">
    <property type="entry name" value="Hypothetical protein af1432"/>
    <property type="match status" value="1"/>
</dbReference>
<dbReference type="AlphaFoldDB" id="A0A5M6CHD8"/>
<dbReference type="SUPFAM" id="SSF109604">
    <property type="entry name" value="HD-domain/PDEase-like"/>
    <property type="match status" value="1"/>
</dbReference>
<keyword evidence="4" id="KW-1185">Reference proteome</keyword>
<dbReference type="NCBIfam" id="TIGR01353">
    <property type="entry name" value="dGTP_triPase"/>
    <property type="match status" value="1"/>
</dbReference>
<organism evidence="3 4">
    <name type="scientific">Taibaiella lutea</name>
    <dbReference type="NCBI Taxonomy" id="2608001"/>
    <lineage>
        <taxon>Bacteria</taxon>
        <taxon>Pseudomonadati</taxon>
        <taxon>Bacteroidota</taxon>
        <taxon>Chitinophagia</taxon>
        <taxon>Chitinophagales</taxon>
        <taxon>Chitinophagaceae</taxon>
        <taxon>Taibaiella</taxon>
    </lineage>
</organism>
<dbReference type="InterPro" id="IPR003607">
    <property type="entry name" value="HD/PDEase_dom"/>
</dbReference>
<dbReference type="Gene3D" id="1.10.3550.10">
    <property type="entry name" value="eoxyguanosinetriphosphate triphosphohydrolase domain-like"/>
    <property type="match status" value="1"/>
</dbReference>
<dbReference type="Pfam" id="PF13286">
    <property type="entry name" value="HD_assoc"/>
    <property type="match status" value="1"/>
</dbReference>
<reference evidence="3 4" key="1">
    <citation type="submission" date="2019-09" db="EMBL/GenBank/DDBJ databases">
        <title>Genome sequence and assembly of Taibaiella sp.</title>
        <authorList>
            <person name="Chhetri G."/>
        </authorList>
    </citation>
    <scope>NUCLEOTIDE SEQUENCE [LARGE SCALE GENOMIC DNA]</scope>
    <source>
        <strain evidence="3 4">KVB11</strain>
    </source>
</reference>
<gene>
    <name evidence="3" type="primary">dgt</name>
    <name evidence="3" type="ORF">F0919_13900</name>
</gene>
<dbReference type="InterPro" id="IPR050135">
    <property type="entry name" value="dGTPase-like"/>
</dbReference>
<dbReference type="GO" id="GO:0008832">
    <property type="term" value="F:dGTPase activity"/>
    <property type="evidence" value="ECO:0007669"/>
    <property type="project" value="TreeGrafter"/>
</dbReference>
<name>A0A5M6CHD8_9BACT</name>
<dbReference type="GO" id="GO:0006203">
    <property type="term" value="P:dGTP catabolic process"/>
    <property type="evidence" value="ECO:0007669"/>
    <property type="project" value="TreeGrafter"/>
</dbReference>
<dbReference type="Pfam" id="PF01966">
    <property type="entry name" value="HD"/>
    <property type="match status" value="1"/>
</dbReference>